<dbReference type="InterPro" id="IPR014078">
    <property type="entry name" value="Nudix_YtkD"/>
</dbReference>
<protein>
    <submittedName>
        <fullName evidence="3">Nucleoside triphosphatase YtkD</fullName>
    </submittedName>
</protein>
<reference evidence="3 4" key="1">
    <citation type="submission" date="2021-05" db="EMBL/GenBank/DDBJ databases">
        <title>Novel Bacillus species.</title>
        <authorList>
            <person name="Liu G."/>
        </authorList>
    </citation>
    <scope>NUCLEOTIDE SEQUENCE [LARGE SCALE GENOMIC DNA]</scope>
    <source>
        <strain evidence="3 4">FJAT-49682</strain>
    </source>
</reference>
<gene>
    <name evidence="3" type="primary">ytkD</name>
    <name evidence="3" type="ORF">KHA91_08700</name>
</gene>
<dbReference type="NCBIfam" id="TIGR02705">
    <property type="entry name" value="nudix_YtkD"/>
    <property type="match status" value="1"/>
</dbReference>
<evidence type="ECO:0000259" key="2">
    <source>
        <dbReference type="PROSITE" id="PS51462"/>
    </source>
</evidence>
<keyword evidence="4" id="KW-1185">Reference proteome</keyword>
<evidence type="ECO:0000313" key="3">
    <source>
        <dbReference type="EMBL" id="MBS4222840.1"/>
    </source>
</evidence>
<dbReference type="GO" id="GO:0016787">
    <property type="term" value="F:hydrolase activity"/>
    <property type="evidence" value="ECO:0007669"/>
    <property type="project" value="UniProtKB-KW"/>
</dbReference>
<dbReference type="Pfam" id="PF00293">
    <property type="entry name" value="NUDIX"/>
    <property type="match status" value="1"/>
</dbReference>
<comment type="caution">
    <text evidence="3">The sequence shown here is derived from an EMBL/GenBank/DDBJ whole genome shotgun (WGS) entry which is preliminary data.</text>
</comment>
<evidence type="ECO:0000256" key="1">
    <source>
        <dbReference type="ARBA" id="ARBA00022801"/>
    </source>
</evidence>
<proteinExistence type="predicted"/>
<dbReference type="Proteomes" id="UP000676456">
    <property type="component" value="Unassembled WGS sequence"/>
</dbReference>
<sequence length="158" mass="17953">MFEFNDVKGNQVFLSFKQASFSIEARHVLVICRFQEKWLLTNHSVRGLEFPGGKVEDQENINETAFREVYEETGGIVQSLTFIGEYFIEDVDLGPFVKAIFFAHIDKLDVKADYMETGGPVLISDDILAKLPNPEFSFIMQDEVVLRALAKVKELGLI</sequence>
<dbReference type="InterPro" id="IPR020084">
    <property type="entry name" value="NUDIX_hydrolase_CS"/>
</dbReference>
<dbReference type="InterPro" id="IPR000086">
    <property type="entry name" value="NUDIX_hydrolase_dom"/>
</dbReference>
<dbReference type="PROSITE" id="PS00893">
    <property type="entry name" value="NUDIX_BOX"/>
    <property type="match status" value="1"/>
</dbReference>
<name>A0A942Z4X0_9BACI</name>
<dbReference type="Gene3D" id="3.90.79.10">
    <property type="entry name" value="Nucleoside Triphosphate Pyrophosphohydrolase"/>
    <property type="match status" value="1"/>
</dbReference>
<evidence type="ECO:0000313" key="4">
    <source>
        <dbReference type="Proteomes" id="UP000676456"/>
    </source>
</evidence>
<keyword evidence="1" id="KW-0378">Hydrolase</keyword>
<dbReference type="InterPro" id="IPR015797">
    <property type="entry name" value="NUDIX_hydrolase-like_dom_sf"/>
</dbReference>
<organism evidence="3 4">
    <name type="scientific">Lederbergia citrea</name>
    <dbReference type="NCBI Taxonomy" id="2833581"/>
    <lineage>
        <taxon>Bacteria</taxon>
        <taxon>Bacillati</taxon>
        <taxon>Bacillota</taxon>
        <taxon>Bacilli</taxon>
        <taxon>Bacillales</taxon>
        <taxon>Bacillaceae</taxon>
        <taxon>Lederbergia</taxon>
    </lineage>
</organism>
<dbReference type="SUPFAM" id="SSF55811">
    <property type="entry name" value="Nudix"/>
    <property type="match status" value="1"/>
</dbReference>
<dbReference type="EMBL" id="JAGYPN010000001">
    <property type="protein sequence ID" value="MBS4222840.1"/>
    <property type="molecule type" value="Genomic_DNA"/>
</dbReference>
<dbReference type="RefSeq" id="WP_213097752.1">
    <property type="nucleotide sequence ID" value="NZ_JAGYPK010000001.1"/>
</dbReference>
<accession>A0A942Z4X0</accession>
<dbReference type="PROSITE" id="PS51462">
    <property type="entry name" value="NUDIX"/>
    <property type="match status" value="1"/>
</dbReference>
<dbReference type="AlphaFoldDB" id="A0A942Z4X0"/>
<feature type="domain" description="Nudix hydrolase" evidence="2">
    <location>
        <begin position="1"/>
        <end position="146"/>
    </location>
</feature>